<accession>A0ABP9DCB0</accession>
<evidence type="ECO:0000313" key="3">
    <source>
        <dbReference type="Proteomes" id="UP001500298"/>
    </source>
</evidence>
<keyword evidence="3" id="KW-1185">Reference proteome</keyword>
<sequence>MNYKNRITLGLIFSGIILLFFGFKSSQEPYRTLPNTDFQKGETLTYTAGYSFVDAGEAVVHLDENLHKVNDRMCYKVTVDAKTIGVFGWTTKVHDIWESYFDPKAIMPMRFHRDISENRYRLVETTDFFHDEKKAIVSSYKKDSTKVKVKEYPIHKYCQDIISGYYLLRTLEYESMSKGDTIKMKAFFEDKEYDFNMLYVGKDRIRTKFGQVDAFAISPIMPPNSMFSGENAILFWVSDDANRVPLKVSAKLLIGAINLRLVDYKGLKEKIGKKK</sequence>
<name>A0ABP9DCB0_9BACT</name>
<keyword evidence="1" id="KW-0812">Transmembrane</keyword>
<dbReference type="Pfam" id="PF11306">
    <property type="entry name" value="DUF3108"/>
    <property type="match status" value="1"/>
</dbReference>
<organism evidence="2 3">
    <name type="scientific">Algivirga pacifica</name>
    <dbReference type="NCBI Taxonomy" id="1162670"/>
    <lineage>
        <taxon>Bacteria</taxon>
        <taxon>Pseudomonadati</taxon>
        <taxon>Bacteroidota</taxon>
        <taxon>Cytophagia</taxon>
        <taxon>Cytophagales</taxon>
        <taxon>Flammeovirgaceae</taxon>
        <taxon>Algivirga</taxon>
    </lineage>
</organism>
<dbReference type="Proteomes" id="UP001500298">
    <property type="component" value="Unassembled WGS sequence"/>
</dbReference>
<protein>
    <recommendedName>
        <fullName evidence="4">DUF3108 domain-containing protein</fullName>
    </recommendedName>
</protein>
<keyword evidence="1" id="KW-1133">Transmembrane helix</keyword>
<reference evidence="3" key="1">
    <citation type="journal article" date="2019" name="Int. J. Syst. Evol. Microbiol.">
        <title>The Global Catalogue of Microorganisms (GCM) 10K type strain sequencing project: providing services to taxonomists for standard genome sequencing and annotation.</title>
        <authorList>
            <consortium name="The Broad Institute Genomics Platform"/>
            <consortium name="The Broad Institute Genome Sequencing Center for Infectious Disease"/>
            <person name="Wu L."/>
            <person name="Ma J."/>
        </authorList>
    </citation>
    <scope>NUCLEOTIDE SEQUENCE [LARGE SCALE GENOMIC DNA]</scope>
    <source>
        <strain evidence="3">JCM 18326</strain>
    </source>
</reference>
<proteinExistence type="predicted"/>
<evidence type="ECO:0008006" key="4">
    <source>
        <dbReference type="Google" id="ProtNLM"/>
    </source>
</evidence>
<comment type="caution">
    <text evidence="2">The sequence shown here is derived from an EMBL/GenBank/DDBJ whole genome shotgun (WGS) entry which is preliminary data.</text>
</comment>
<gene>
    <name evidence="2" type="ORF">GCM10023331_23480</name>
</gene>
<dbReference type="EMBL" id="BAABJX010000035">
    <property type="protein sequence ID" value="GAA4837631.1"/>
    <property type="molecule type" value="Genomic_DNA"/>
</dbReference>
<dbReference type="InterPro" id="IPR021457">
    <property type="entry name" value="DUF3108"/>
</dbReference>
<feature type="transmembrane region" description="Helical" evidence="1">
    <location>
        <begin position="7"/>
        <end position="23"/>
    </location>
</feature>
<dbReference type="RefSeq" id="WP_345372026.1">
    <property type="nucleotide sequence ID" value="NZ_BAABJX010000035.1"/>
</dbReference>
<keyword evidence="1" id="KW-0472">Membrane</keyword>
<evidence type="ECO:0000313" key="2">
    <source>
        <dbReference type="EMBL" id="GAA4837631.1"/>
    </source>
</evidence>
<evidence type="ECO:0000256" key="1">
    <source>
        <dbReference type="SAM" id="Phobius"/>
    </source>
</evidence>